<dbReference type="GO" id="GO:0009272">
    <property type="term" value="P:fungal-type cell wall biogenesis"/>
    <property type="evidence" value="ECO:0007669"/>
    <property type="project" value="TreeGrafter"/>
</dbReference>
<evidence type="ECO:0000256" key="11">
    <source>
        <dbReference type="SAM" id="MobiDB-lite"/>
    </source>
</evidence>
<feature type="region of interest" description="Disordered" evidence="11">
    <location>
        <begin position="410"/>
        <end position="437"/>
    </location>
</feature>
<comment type="similarity">
    <text evidence="3 10">Belongs to the glycosyl hydrolase 76 family.</text>
</comment>
<evidence type="ECO:0000256" key="5">
    <source>
        <dbReference type="ARBA" id="ARBA00022729"/>
    </source>
</evidence>
<organism evidence="14 15">
    <name type="scientific">Rhynchosporium graminicola</name>
    <dbReference type="NCBI Taxonomy" id="2792576"/>
    <lineage>
        <taxon>Eukaryota</taxon>
        <taxon>Fungi</taxon>
        <taxon>Dikarya</taxon>
        <taxon>Ascomycota</taxon>
        <taxon>Pezizomycotina</taxon>
        <taxon>Leotiomycetes</taxon>
        <taxon>Helotiales</taxon>
        <taxon>Ploettnerulaceae</taxon>
        <taxon>Rhynchosporium</taxon>
    </lineage>
</organism>
<proteinExistence type="inferred from homology"/>
<protein>
    <recommendedName>
        <fullName evidence="4 10">Mannan endo-1,6-alpha-mannosidase</fullName>
        <ecNumber evidence="4 10">3.2.1.101</ecNumber>
    </recommendedName>
</protein>
<dbReference type="InterPro" id="IPR014480">
    <property type="entry name" value="Mannan-1_6-alpha_mannosidase"/>
</dbReference>
<dbReference type="PIRSF" id="PIRSF016302">
    <property type="entry name" value="Man_a_manosd"/>
    <property type="match status" value="1"/>
</dbReference>
<dbReference type="EMBL" id="FJUW01000012">
    <property type="protein sequence ID" value="CZS96699.1"/>
    <property type="molecule type" value="Genomic_DNA"/>
</dbReference>
<evidence type="ECO:0000256" key="1">
    <source>
        <dbReference type="ARBA" id="ARBA00001452"/>
    </source>
</evidence>
<gene>
    <name evidence="14" type="ORF">RCO7_02565</name>
</gene>
<keyword evidence="12" id="KW-0812">Transmembrane</keyword>
<dbReference type="InterPro" id="IPR005198">
    <property type="entry name" value="Glyco_hydro_76"/>
</dbReference>
<dbReference type="PANTHER" id="PTHR12145:SF36">
    <property type="entry name" value="MANNAN ENDO-1,6-ALPHA-MANNOSIDASE DCW1"/>
    <property type="match status" value="1"/>
</dbReference>
<keyword evidence="5 13" id="KW-0732">Signal</keyword>
<keyword evidence="15" id="KW-1185">Reference proteome</keyword>
<comment type="subcellular location">
    <subcellularLocation>
        <location evidence="2">Endomembrane system</location>
    </subcellularLocation>
</comment>
<keyword evidence="6 10" id="KW-0378">Hydrolase</keyword>
<keyword evidence="12" id="KW-1133">Transmembrane helix</keyword>
<evidence type="ECO:0000256" key="7">
    <source>
        <dbReference type="ARBA" id="ARBA00023136"/>
    </source>
</evidence>
<feature type="chain" id="PRO_5009446000" description="Mannan endo-1,6-alpha-mannosidase" evidence="13">
    <location>
        <begin position="23"/>
        <end position="479"/>
    </location>
</feature>
<sequence length="479" mass="51353">MGRSTLSKLVLALSVWSNGVAGIDLDLTSDDNIKSVAKTIVADMVQYYSSTPGVIISNIPGQLPGPPANPTITNAGYFWWEGGAMFGALIDYWYYTGDTTYNDMTSQALQHQSGPNHDYLPQNQTLGMGNDDQGFWAMSAMTAAELGFPNPPEGSPQWLALVQAVYNIQVPKIDQVCGGGLRWQAYTFLNGYKYKNSISNGCLFNMAARLALYTGNSSYADQAEKTWEWMEGVGFIDAKHNVYDGAGVDNNCTEIYKAQFSYNAGIFLHGAAAMYKFTGSDVWKTRLQTLLTQTVAIFFPDGIAYEVACEKALIHCSIDMLSYKAYLTRWMAASTKWAPFITDTVMPLLATSAAAAAKQCSGSPADRPNGRMCGLSWSKGEAWDGTSGIGQEMAALQVIQGNLIKGAKDPLTNATGGTSKGDPAAGTGDPTSLDPTLLKPLTTGDKAGAGILTAIVVAVILSGLIWVSLPDGNMNWRGK</sequence>
<dbReference type="FunCoup" id="A0A1E1KF96">
    <property type="interactions" value="45"/>
</dbReference>
<dbReference type="InParanoid" id="A0A1E1KF96"/>
<dbReference type="Gene3D" id="1.50.10.20">
    <property type="match status" value="1"/>
</dbReference>
<dbReference type="GO" id="GO:0012505">
    <property type="term" value="C:endomembrane system"/>
    <property type="evidence" value="ECO:0007669"/>
    <property type="project" value="UniProtKB-SubCell"/>
</dbReference>
<feature type="transmembrane region" description="Helical" evidence="12">
    <location>
        <begin position="447"/>
        <end position="469"/>
    </location>
</feature>
<dbReference type="AlphaFoldDB" id="A0A1E1KF96"/>
<evidence type="ECO:0000256" key="10">
    <source>
        <dbReference type="PIRNR" id="PIRNR016302"/>
    </source>
</evidence>
<dbReference type="PANTHER" id="PTHR12145">
    <property type="entry name" value="MANNAN ENDO-1,6-ALPHA-MANNOSIDASE DCW1"/>
    <property type="match status" value="1"/>
</dbReference>
<dbReference type="SUPFAM" id="SSF48208">
    <property type="entry name" value="Six-hairpin glycosidases"/>
    <property type="match status" value="1"/>
</dbReference>
<keyword evidence="8" id="KW-0325">Glycoprotein</keyword>
<dbReference type="EC" id="3.2.1.101" evidence="4 10"/>
<evidence type="ECO:0000256" key="6">
    <source>
        <dbReference type="ARBA" id="ARBA00022801"/>
    </source>
</evidence>
<dbReference type="Proteomes" id="UP000178129">
    <property type="component" value="Unassembled WGS sequence"/>
</dbReference>
<keyword evidence="9 10" id="KW-0326">Glycosidase</keyword>
<evidence type="ECO:0000313" key="15">
    <source>
        <dbReference type="Proteomes" id="UP000178129"/>
    </source>
</evidence>
<dbReference type="FunFam" id="1.50.10.20:FF:000006">
    <property type="entry name" value="Mannan endo-1,6-alpha-mannosidase"/>
    <property type="match status" value="1"/>
</dbReference>
<evidence type="ECO:0000313" key="14">
    <source>
        <dbReference type="EMBL" id="CZS96699.1"/>
    </source>
</evidence>
<reference evidence="15" key="1">
    <citation type="submission" date="2016-03" db="EMBL/GenBank/DDBJ databases">
        <authorList>
            <person name="Ploux O."/>
        </authorList>
    </citation>
    <scope>NUCLEOTIDE SEQUENCE [LARGE SCALE GENOMIC DNA]</scope>
    <source>
        <strain evidence="15">UK7</strain>
    </source>
</reference>
<dbReference type="GO" id="GO:0008496">
    <property type="term" value="F:mannan endo-1,6-alpha-mannosidase activity"/>
    <property type="evidence" value="ECO:0007669"/>
    <property type="project" value="UniProtKB-UniRule"/>
</dbReference>
<dbReference type="GO" id="GO:0016052">
    <property type="term" value="P:carbohydrate catabolic process"/>
    <property type="evidence" value="ECO:0007669"/>
    <property type="project" value="InterPro"/>
</dbReference>
<dbReference type="InterPro" id="IPR008928">
    <property type="entry name" value="6-hairpin_glycosidase_sf"/>
</dbReference>
<evidence type="ECO:0000256" key="13">
    <source>
        <dbReference type="SAM" id="SignalP"/>
    </source>
</evidence>
<evidence type="ECO:0000256" key="8">
    <source>
        <dbReference type="ARBA" id="ARBA00023180"/>
    </source>
</evidence>
<feature type="signal peptide" evidence="13">
    <location>
        <begin position="1"/>
        <end position="22"/>
    </location>
</feature>
<keyword evidence="7 12" id="KW-0472">Membrane</keyword>
<evidence type="ECO:0000256" key="4">
    <source>
        <dbReference type="ARBA" id="ARBA00012350"/>
    </source>
</evidence>
<comment type="catalytic activity">
    <reaction evidence="1 10">
        <text>Random hydrolysis of (1-&gt;6)-alpha-D-mannosidic linkages in unbranched (1-&gt;6)-mannans.</text>
        <dbReference type="EC" id="3.2.1.101"/>
    </reaction>
</comment>
<comment type="caution">
    <text evidence="14">The sequence shown here is derived from an EMBL/GenBank/DDBJ whole genome shotgun (WGS) entry which is preliminary data.</text>
</comment>
<evidence type="ECO:0000256" key="12">
    <source>
        <dbReference type="SAM" id="Phobius"/>
    </source>
</evidence>
<name>A0A1E1KF96_9HELO</name>
<dbReference type="Pfam" id="PF03663">
    <property type="entry name" value="Glyco_hydro_76"/>
    <property type="match status" value="1"/>
</dbReference>
<accession>A0A1E1KF96</accession>
<evidence type="ECO:0000256" key="9">
    <source>
        <dbReference type="ARBA" id="ARBA00023295"/>
    </source>
</evidence>
<evidence type="ECO:0000256" key="2">
    <source>
        <dbReference type="ARBA" id="ARBA00004308"/>
    </source>
</evidence>
<dbReference type="STRING" id="914237.A0A1E1KF96"/>
<evidence type="ECO:0000256" key="3">
    <source>
        <dbReference type="ARBA" id="ARBA00009699"/>
    </source>
</evidence>